<name>A0A7X3IJ08_9BACL</name>
<gene>
    <name evidence="2" type="ORF">GRF59_14505</name>
</gene>
<protein>
    <submittedName>
        <fullName evidence="2">Uncharacterized protein</fullName>
    </submittedName>
</protein>
<organism evidence="2 3">
    <name type="scientific">Paenibacillus dendrobii</name>
    <dbReference type="NCBI Taxonomy" id="2691084"/>
    <lineage>
        <taxon>Bacteria</taxon>
        <taxon>Bacillati</taxon>
        <taxon>Bacillota</taxon>
        <taxon>Bacilli</taxon>
        <taxon>Bacillales</taxon>
        <taxon>Paenibacillaceae</taxon>
        <taxon>Paenibacillus</taxon>
    </lineage>
</organism>
<dbReference type="EMBL" id="WUBI01000002">
    <property type="protein sequence ID" value="MWV44829.1"/>
    <property type="molecule type" value="Genomic_DNA"/>
</dbReference>
<dbReference type="RefSeq" id="WP_160498443.1">
    <property type="nucleotide sequence ID" value="NZ_WUBI01000002.1"/>
</dbReference>
<proteinExistence type="predicted"/>
<comment type="caution">
    <text evidence="2">The sequence shown here is derived from an EMBL/GenBank/DDBJ whole genome shotgun (WGS) entry which is preliminary data.</text>
</comment>
<evidence type="ECO:0000256" key="1">
    <source>
        <dbReference type="SAM" id="Coils"/>
    </source>
</evidence>
<feature type="coiled-coil region" evidence="1">
    <location>
        <begin position="5"/>
        <end position="32"/>
    </location>
</feature>
<keyword evidence="1" id="KW-0175">Coiled coil</keyword>
<accession>A0A7X3IJ08</accession>
<dbReference type="AlphaFoldDB" id="A0A7X3IJ08"/>
<evidence type="ECO:0000313" key="3">
    <source>
        <dbReference type="Proteomes" id="UP000460318"/>
    </source>
</evidence>
<reference evidence="2 3" key="1">
    <citation type="submission" date="2019-12" db="EMBL/GenBank/DDBJ databases">
        <title>Paenibacillus sp. nov., an endophytic bacterium isolated from the stem of Dendrobium.</title>
        <authorList>
            <person name="Zhao R."/>
        </authorList>
    </citation>
    <scope>NUCLEOTIDE SEQUENCE [LARGE SCALE GENOMIC DNA]</scope>
    <source>
        <strain evidence="2 3">HJL G12</strain>
    </source>
</reference>
<dbReference type="Proteomes" id="UP000460318">
    <property type="component" value="Unassembled WGS sequence"/>
</dbReference>
<evidence type="ECO:0000313" key="2">
    <source>
        <dbReference type="EMBL" id="MWV44829.1"/>
    </source>
</evidence>
<keyword evidence="3" id="KW-1185">Reference proteome</keyword>
<sequence>MLLSQKEVNEKLQKLREQRAQINEMIDYYEHMKQQAISEHYKGVYTLDSEKSHKRPIVRY</sequence>